<keyword evidence="1" id="KW-0732">Signal</keyword>
<name>A0ABU2Y1W4_9FLAO</name>
<keyword evidence="3" id="KW-1185">Reference proteome</keyword>
<evidence type="ECO:0008006" key="4">
    <source>
        <dbReference type="Google" id="ProtNLM"/>
    </source>
</evidence>
<feature type="chain" id="PRO_5045766479" description="Lipoprotein" evidence="1">
    <location>
        <begin position="21"/>
        <end position="395"/>
    </location>
</feature>
<feature type="signal peptide" evidence="1">
    <location>
        <begin position="1"/>
        <end position="20"/>
    </location>
</feature>
<dbReference type="PROSITE" id="PS51257">
    <property type="entry name" value="PROKAR_LIPOPROTEIN"/>
    <property type="match status" value="1"/>
</dbReference>
<organism evidence="2 3">
    <name type="scientific">Urechidicola vernalis</name>
    <dbReference type="NCBI Taxonomy" id="3075600"/>
    <lineage>
        <taxon>Bacteria</taxon>
        <taxon>Pseudomonadati</taxon>
        <taxon>Bacteroidota</taxon>
        <taxon>Flavobacteriia</taxon>
        <taxon>Flavobacteriales</taxon>
        <taxon>Flavobacteriaceae</taxon>
        <taxon>Urechidicola</taxon>
    </lineage>
</organism>
<sequence>MRKTLLYSFTLLLIVACSSAKSTQKAINTGNYDKAINLALQKLRNNKTKKGNQQYVYMLEEAFAKVTERDLGQISFLQSESNPENLEQIYKLYVALNNRQERIRPLLPLPIIETGKNAKFTFNNYSADLITSKENLSSYLYNQAVGGINTNDKNSLRSIYYNLEYLEEINPNYKDVRTLMNEVHAKGIDYVFVSVNNDSEKVIPLRLEEDLLNFDTYGLNDLWTVYHSSKSADINYDFGLELNLRTIEVSPERIKEKEVHQEKLIKDGFTYVVDDNGNRVKDSLGNQIKVDKMITVKCELLEIGQLKTSLVAGQVQFVDFNANQVLQTFPIESEFVFEHYYATYNGDRRAVNGSYIEWITLKAAPFPTNEQMIYDTGTDLKARLKSIITQNKFRN</sequence>
<reference evidence="2 3" key="1">
    <citation type="submission" date="2023-09" db="EMBL/GenBank/DDBJ databases">
        <authorList>
            <person name="Rey-Velasco X."/>
        </authorList>
    </citation>
    <scope>NUCLEOTIDE SEQUENCE [LARGE SCALE GENOMIC DNA]</scope>
    <source>
        <strain evidence="2 3">P050</strain>
    </source>
</reference>
<accession>A0ABU2Y1W4</accession>
<dbReference type="Proteomes" id="UP001252186">
    <property type="component" value="Unassembled WGS sequence"/>
</dbReference>
<evidence type="ECO:0000256" key="1">
    <source>
        <dbReference type="SAM" id="SignalP"/>
    </source>
</evidence>
<evidence type="ECO:0000313" key="3">
    <source>
        <dbReference type="Proteomes" id="UP001252186"/>
    </source>
</evidence>
<evidence type="ECO:0000313" key="2">
    <source>
        <dbReference type="EMBL" id="MDT0552201.1"/>
    </source>
</evidence>
<comment type="caution">
    <text evidence="2">The sequence shown here is derived from an EMBL/GenBank/DDBJ whole genome shotgun (WGS) entry which is preliminary data.</text>
</comment>
<dbReference type="RefSeq" id="WP_311592039.1">
    <property type="nucleotide sequence ID" value="NZ_JAVRHV010000001.1"/>
</dbReference>
<proteinExistence type="predicted"/>
<gene>
    <name evidence="2" type="ORF">RM519_02980</name>
</gene>
<dbReference type="EMBL" id="JAVRHV010000001">
    <property type="protein sequence ID" value="MDT0552201.1"/>
    <property type="molecule type" value="Genomic_DNA"/>
</dbReference>
<protein>
    <recommendedName>
        <fullName evidence="4">Lipoprotein</fullName>
    </recommendedName>
</protein>